<evidence type="ECO:0000313" key="2">
    <source>
        <dbReference type="Proteomes" id="UP000667802"/>
    </source>
</evidence>
<dbReference type="EMBL" id="JAALHA020000014">
    <property type="protein sequence ID" value="MDR9897794.1"/>
    <property type="molecule type" value="Genomic_DNA"/>
</dbReference>
<accession>A0AAP5IAS8</accession>
<dbReference type="RefSeq" id="WP_208339063.1">
    <property type="nucleotide sequence ID" value="NZ_CAWQFN010000488.1"/>
</dbReference>
<sequence length="274" mass="30699">MTTNPLVNLGKHTANISSDISPAKAAYILSQILEKVGYDEQSFETPVDEVSSFEQDDAIRTLANMIAEVNSGKSYEESILTALSLDQERTEEIEHKTVALLLAENKEKSPSTQPLSVDELDSSPTFRRDVVEAVSTPTGQEKTLAKQHQQNTEDIHRYVIPLVLTRLMKEKSAIESEDAEGLKTRLYKSEEFTAALKVTTEGEQLLTLDRNIAMENEEARALEATRRSSQLRFDIIINNITQQELEIIKIINLQEAHKASQEVSKQGELGSHEF</sequence>
<dbReference type="AlphaFoldDB" id="A0AAP5IAS8"/>
<dbReference type="Proteomes" id="UP000667802">
    <property type="component" value="Unassembled WGS sequence"/>
</dbReference>
<protein>
    <submittedName>
        <fullName evidence="1">Uncharacterized protein</fullName>
    </submittedName>
</protein>
<keyword evidence="2" id="KW-1185">Reference proteome</keyword>
<comment type="caution">
    <text evidence="1">The sequence shown here is derived from an EMBL/GenBank/DDBJ whole genome shotgun (WGS) entry which is preliminary data.</text>
</comment>
<organism evidence="1 2">
    <name type="scientific">Aetokthonos hydrillicola Thurmond2011</name>
    <dbReference type="NCBI Taxonomy" id="2712845"/>
    <lineage>
        <taxon>Bacteria</taxon>
        <taxon>Bacillati</taxon>
        <taxon>Cyanobacteriota</taxon>
        <taxon>Cyanophyceae</taxon>
        <taxon>Nostocales</taxon>
        <taxon>Hapalosiphonaceae</taxon>
        <taxon>Aetokthonos</taxon>
    </lineage>
</organism>
<gene>
    <name evidence="1" type="ORF">G7B40_024990</name>
</gene>
<reference evidence="2" key="1">
    <citation type="journal article" date="2021" name="Science">
        <title>Hunting the eagle killer: A cyanobacterial neurotoxin causes vacuolar myelinopathy.</title>
        <authorList>
            <person name="Breinlinger S."/>
            <person name="Phillips T.J."/>
            <person name="Haram B.N."/>
            <person name="Mares J."/>
            <person name="Martinez Yerena J.A."/>
            <person name="Hrouzek P."/>
            <person name="Sobotka R."/>
            <person name="Henderson W.M."/>
            <person name="Schmieder P."/>
            <person name="Williams S.M."/>
            <person name="Lauderdale J.D."/>
            <person name="Wilde H.D."/>
            <person name="Gerrin W."/>
            <person name="Kust A."/>
            <person name="Washington J.W."/>
            <person name="Wagner C."/>
            <person name="Geier B."/>
            <person name="Liebeke M."/>
            <person name="Enke H."/>
            <person name="Niedermeyer T.H.J."/>
            <person name="Wilde S.B."/>
        </authorList>
    </citation>
    <scope>NUCLEOTIDE SEQUENCE [LARGE SCALE GENOMIC DNA]</scope>
    <source>
        <strain evidence="2">Thurmond2011</strain>
    </source>
</reference>
<proteinExistence type="predicted"/>
<name>A0AAP5IAS8_9CYAN</name>
<evidence type="ECO:0000313" key="1">
    <source>
        <dbReference type="EMBL" id="MDR9897794.1"/>
    </source>
</evidence>